<organism evidence="1 2">
    <name type="scientific">Aphanomyces euteiches</name>
    <dbReference type="NCBI Taxonomy" id="100861"/>
    <lineage>
        <taxon>Eukaryota</taxon>
        <taxon>Sar</taxon>
        <taxon>Stramenopiles</taxon>
        <taxon>Oomycota</taxon>
        <taxon>Saprolegniomycetes</taxon>
        <taxon>Saprolegniales</taxon>
        <taxon>Verrucalvaceae</taxon>
        <taxon>Aphanomyces</taxon>
    </lineage>
</organism>
<evidence type="ECO:0000313" key="1">
    <source>
        <dbReference type="EMBL" id="KAF0733624.1"/>
    </source>
</evidence>
<evidence type="ECO:0000313" key="2">
    <source>
        <dbReference type="Proteomes" id="UP000481153"/>
    </source>
</evidence>
<dbReference type="VEuPathDB" id="FungiDB:AeMF1_005116"/>
<proteinExistence type="predicted"/>
<protein>
    <submittedName>
        <fullName evidence="1">Uncharacterized protein</fullName>
    </submittedName>
</protein>
<reference evidence="1 2" key="1">
    <citation type="submission" date="2019-07" db="EMBL/GenBank/DDBJ databases">
        <title>Genomics analysis of Aphanomyces spp. identifies a new class of oomycete effector associated with host adaptation.</title>
        <authorList>
            <person name="Gaulin E."/>
        </authorList>
    </citation>
    <scope>NUCLEOTIDE SEQUENCE [LARGE SCALE GENOMIC DNA]</scope>
    <source>
        <strain evidence="1 2">ATCC 201684</strain>
    </source>
</reference>
<keyword evidence="2" id="KW-1185">Reference proteome</keyword>
<sequence length="147" mass="16111">MSPGAFIKIDDVVEENGEGLGSNREIRTKGRRKAIHAAQVADPKPPPPPFPVPLDVTVQDFKIALMEYVKRPNGFGRIGTTALPGTQGQLDQCTTVMAQLDLHPWTQNILAQGEDDIVPIATLWTPKKLHSDFLESAMIADENSLWA</sequence>
<dbReference type="AlphaFoldDB" id="A0A6G0X1D9"/>
<dbReference type="EMBL" id="VJMJ01000121">
    <property type="protein sequence ID" value="KAF0733624.1"/>
    <property type="molecule type" value="Genomic_DNA"/>
</dbReference>
<gene>
    <name evidence="1" type="ORF">Ae201684_009556</name>
</gene>
<comment type="caution">
    <text evidence="1">The sequence shown here is derived from an EMBL/GenBank/DDBJ whole genome shotgun (WGS) entry which is preliminary data.</text>
</comment>
<name>A0A6G0X1D9_9STRA</name>
<accession>A0A6G0X1D9</accession>
<dbReference type="Proteomes" id="UP000481153">
    <property type="component" value="Unassembled WGS sequence"/>
</dbReference>